<reference evidence="1 2" key="2">
    <citation type="submission" date="2018-11" db="EMBL/GenBank/DDBJ databases">
        <authorList>
            <consortium name="Pathogen Informatics"/>
        </authorList>
    </citation>
    <scope>NUCLEOTIDE SEQUENCE [LARGE SCALE GENOMIC DNA]</scope>
    <source>
        <strain evidence="1">Dakar</strain>
        <strain evidence="2">Dakar, Senegal</strain>
    </source>
</reference>
<name>A0A183KT45_9TREM</name>
<keyword evidence="2" id="KW-1185">Reference proteome</keyword>
<dbReference type="Proteomes" id="UP000279833">
    <property type="component" value="Unassembled WGS sequence"/>
</dbReference>
<accession>A0A183KT45</accession>
<dbReference type="WBParaSite" id="SCUD_0001823701-mRNA-1">
    <property type="protein sequence ID" value="SCUD_0001823701-mRNA-1"/>
    <property type="gene ID" value="SCUD_0001823701"/>
</dbReference>
<organism evidence="3">
    <name type="scientific">Schistosoma curassoni</name>
    <dbReference type="NCBI Taxonomy" id="6186"/>
    <lineage>
        <taxon>Eukaryota</taxon>
        <taxon>Metazoa</taxon>
        <taxon>Spiralia</taxon>
        <taxon>Lophotrochozoa</taxon>
        <taxon>Platyhelminthes</taxon>
        <taxon>Trematoda</taxon>
        <taxon>Digenea</taxon>
        <taxon>Strigeidida</taxon>
        <taxon>Schistosomatoidea</taxon>
        <taxon>Schistosomatidae</taxon>
        <taxon>Schistosoma</taxon>
    </lineage>
</organism>
<sequence length="236" mass="26651">MFRQNIKNFTTILRHSNLMCIQVYAGKILLRSCEDVHKFGRYLSCGKFYPCSSYVLRNDKCSKCGKIGYIQAVRITNIHLVADNPKLCNFDPTELNVSKLSYSGQIHCVILPCIRCSHDSFISNEIISKYVVGVSSAPNPDQNSDVTLYDVVFPNKILVKYEGQFLNKLNSDYSSDGVSSDVICPHNRLIYDDISNECDKYVPNESDSGHISDVIVSDFGYSHNQCIIIHKQLVDT</sequence>
<proteinExistence type="predicted"/>
<dbReference type="STRING" id="6186.A0A183KT45"/>
<evidence type="ECO:0000313" key="3">
    <source>
        <dbReference type="WBParaSite" id="SCUD_0001823701-mRNA-1"/>
    </source>
</evidence>
<gene>
    <name evidence="1" type="ORF">SCUD_LOCUS18234</name>
</gene>
<evidence type="ECO:0000313" key="2">
    <source>
        <dbReference type="Proteomes" id="UP000279833"/>
    </source>
</evidence>
<dbReference type="AlphaFoldDB" id="A0A183KT45"/>
<evidence type="ECO:0000313" key="1">
    <source>
        <dbReference type="EMBL" id="VDP65204.1"/>
    </source>
</evidence>
<reference evidence="3" key="1">
    <citation type="submission" date="2016-06" db="UniProtKB">
        <authorList>
            <consortium name="WormBaseParasite"/>
        </authorList>
    </citation>
    <scope>IDENTIFICATION</scope>
</reference>
<dbReference type="EMBL" id="UZAK01040779">
    <property type="protein sequence ID" value="VDP65204.1"/>
    <property type="molecule type" value="Genomic_DNA"/>
</dbReference>
<protein>
    <submittedName>
        <fullName evidence="3">Peptidase S1 domain-containing protein</fullName>
    </submittedName>
</protein>